<organism evidence="18 19">
    <name type="scientific">Ancylostoma caninum</name>
    <name type="common">Dog hookworm</name>
    <dbReference type="NCBI Taxonomy" id="29170"/>
    <lineage>
        <taxon>Eukaryota</taxon>
        <taxon>Metazoa</taxon>
        <taxon>Ecdysozoa</taxon>
        <taxon>Nematoda</taxon>
        <taxon>Chromadorea</taxon>
        <taxon>Rhabditida</taxon>
        <taxon>Rhabditina</taxon>
        <taxon>Rhabditomorpha</taxon>
        <taxon>Strongyloidea</taxon>
        <taxon>Ancylostomatidae</taxon>
        <taxon>Ancylostomatinae</taxon>
        <taxon>Ancylostoma</taxon>
    </lineage>
</organism>
<dbReference type="CDD" id="cd02674">
    <property type="entry name" value="Peptidase_C19R"/>
    <property type="match status" value="1"/>
</dbReference>
<evidence type="ECO:0000256" key="5">
    <source>
        <dbReference type="ARBA" id="ARBA00022490"/>
    </source>
</evidence>
<dbReference type="SMART" id="SM00695">
    <property type="entry name" value="DUSP"/>
    <property type="match status" value="2"/>
</dbReference>
<dbReference type="InterPro" id="IPR001394">
    <property type="entry name" value="Peptidase_C19_UCH"/>
</dbReference>
<accession>A0A368G0F6</accession>
<comment type="similarity">
    <text evidence="4">Belongs to the peptidase C19 family. USP20/USP33 subfamily.</text>
</comment>
<dbReference type="Gene3D" id="3.30.2230.10">
    <property type="entry name" value="DUSP-like"/>
    <property type="match status" value="1"/>
</dbReference>
<evidence type="ECO:0000256" key="12">
    <source>
        <dbReference type="PROSITE-ProRule" id="PRU00502"/>
    </source>
</evidence>
<evidence type="ECO:0000256" key="10">
    <source>
        <dbReference type="ARBA" id="ARBA00022833"/>
    </source>
</evidence>
<evidence type="ECO:0000256" key="13">
    <source>
        <dbReference type="RuleBase" id="RU366025"/>
    </source>
</evidence>
<feature type="compositionally biased region" description="Polar residues" evidence="14">
    <location>
        <begin position="347"/>
        <end position="356"/>
    </location>
</feature>
<dbReference type="SUPFAM" id="SSF143791">
    <property type="entry name" value="DUSP-like"/>
    <property type="match status" value="2"/>
</dbReference>
<evidence type="ECO:0000256" key="9">
    <source>
        <dbReference type="ARBA" id="ARBA00022771"/>
    </source>
</evidence>
<dbReference type="GO" id="GO:0004843">
    <property type="term" value="F:cysteine-type deubiquitinase activity"/>
    <property type="evidence" value="ECO:0007669"/>
    <property type="project" value="UniProtKB-UniRule"/>
</dbReference>
<dbReference type="PROSITE" id="PS51283">
    <property type="entry name" value="DUSP"/>
    <property type="match status" value="2"/>
</dbReference>
<dbReference type="InterPro" id="IPR013083">
    <property type="entry name" value="Znf_RING/FYVE/PHD"/>
</dbReference>
<evidence type="ECO:0000259" key="16">
    <source>
        <dbReference type="PROSITE" id="PS50271"/>
    </source>
</evidence>
<evidence type="ECO:0000259" key="17">
    <source>
        <dbReference type="PROSITE" id="PS51283"/>
    </source>
</evidence>
<proteinExistence type="inferred from homology"/>
<evidence type="ECO:0000256" key="8">
    <source>
        <dbReference type="ARBA" id="ARBA00022737"/>
    </source>
</evidence>
<feature type="compositionally biased region" description="Low complexity" evidence="14">
    <location>
        <begin position="358"/>
        <end position="374"/>
    </location>
</feature>
<dbReference type="Gene3D" id="3.90.70.10">
    <property type="entry name" value="Cysteine proteinases"/>
    <property type="match status" value="1"/>
</dbReference>
<name>A0A368G0F6_ANCCA</name>
<evidence type="ECO:0000256" key="2">
    <source>
        <dbReference type="ARBA" id="ARBA00004300"/>
    </source>
</evidence>
<evidence type="ECO:0000256" key="1">
    <source>
        <dbReference type="ARBA" id="ARBA00000707"/>
    </source>
</evidence>
<keyword evidence="6" id="KW-0254">Endocytosis</keyword>
<evidence type="ECO:0000259" key="15">
    <source>
        <dbReference type="PROSITE" id="PS50235"/>
    </source>
</evidence>
<dbReference type="InterPro" id="IPR006615">
    <property type="entry name" value="Pept_C19_DUSP"/>
</dbReference>
<keyword evidence="8" id="KW-0677">Repeat</keyword>
<dbReference type="InterPro" id="IPR018200">
    <property type="entry name" value="USP_CS"/>
</dbReference>
<comment type="subcellular location">
    <subcellularLocation>
        <location evidence="2">Cytoplasm</location>
        <location evidence="2">Cytoskeleton</location>
        <location evidence="2">Microtubule organizing center</location>
        <location evidence="2">Centrosome</location>
    </subcellularLocation>
    <subcellularLocation>
        <location evidence="3">Cytoplasm</location>
        <location evidence="3">Perinuclear region</location>
    </subcellularLocation>
</comment>
<feature type="compositionally biased region" description="Polar residues" evidence="14">
    <location>
        <begin position="164"/>
        <end position="173"/>
    </location>
</feature>
<evidence type="ECO:0000256" key="6">
    <source>
        <dbReference type="ARBA" id="ARBA00022583"/>
    </source>
</evidence>
<keyword evidence="13" id="KW-0833">Ubl conjugation pathway</keyword>
<dbReference type="PROSITE" id="PS00972">
    <property type="entry name" value="USP_1"/>
    <property type="match status" value="1"/>
</dbReference>
<keyword evidence="10" id="KW-0862">Zinc</keyword>
<dbReference type="InterPro" id="IPR038765">
    <property type="entry name" value="Papain-like_cys_pep_sf"/>
</dbReference>
<keyword evidence="5" id="KW-0963">Cytoplasm</keyword>
<keyword evidence="9 12" id="KW-0863">Zinc-finger</keyword>
<gene>
    <name evidence="18" type="ORF">ANCCAN_16162</name>
</gene>
<feature type="region of interest" description="Disordered" evidence="14">
    <location>
        <begin position="160"/>
        <end position="189"/>
    </location>
</feature>
<feature type="region of interest" description="Disordered" evidence="14">
    <location>
        <begin position="341"/>
        <end position="384"/>
    </location>
</feature>
<dbReference type="Gene3D" id="3.30.40.10">
    <property type="entry name" value="Zinc/RING finger domain, C3HC4 (zinc finger)"/>
    <property type="match status" value="1"/>
</dbReference>
<dbReference type="SUPFAM" id="SSF57850">
    <property type="entry name" value="RING/U-box"/>
    <property type="match status" value="1"/>
</dbReference>
<dbReference type="OrthoDB" id="21192at2759"/>
<keyword evidence="13 18" id="KW-0378">Hydrolase</keyword>
<feature type="domain" description="DUSP" evidence="17">
    <location>
        <begin position="753"/>
        <end position="855"/>
    </location>
</feature>
<comment type="catalytic activity">
    <reaction evidence="1 13">
        <text>Thiol-dependent hydrolysis of ester, thioester, amide, peptide and isopeptide bonds formed by the C-terminal Gly of ubiquitin (a 76-residue protein attached to proteins as an intracellular targeting signal).</text>
        <dbReference type="EC" id="3.4.19.12"/>
    </reaction>
</comment>
<evidence type="ECO:0000256" key="11">
    <source>
        <dbReference type="ARBA" id="ARBA00023212"/>
    </source>
</evidence>
<protein>
    <recommendedName>
        <fullName evidence="13">Ubiquitin carboxyl-terminal hydrolase</fullName>
        <ecNumber evidence="13">3.4.19.12</ecNumber>
    </recommendedName>
</protein>
<dbReference type="PANTHER" id="PTHR21646:SF86">
    <property type="entry name" value="UBIQUITIN CARBOXYL-TERMINAL HYDROLASE"/>
    <property type="match status" value="1"/>
</dbReference>
<dbReference type="GO" id="GO:0016579">
    <property type="term" value="P:protein deubiquitination"/>
    <property type="evidence" value="ECO:0007669"/>
    <property type="project" value="InterPro"/>
</dbReference>
<dbReference type="GO" id="GO:0005813">
    <property type="term" value="C:centrosome"/>
    <property type="evidence" value="ECO:0007669"/>
    <property type="project" value="UniProtKB-SubCell"/>
</dbReference>
<sequence length="924" mass="103932">MHFEGTQSSATSDSSCTLIESAEENYLSKCNHLNVIGKLSREKIHSAAQLQCCKCACNDVKVAARWLCLHDECFSGPNPTTLCGSKQGEHCHATAHYETSPAHCILWNLRNSRLYCMQCAAEVYKDANYPPLDAESIIDIMIICLEFTLQIRRALMPLKRSHRQSSSTPSQEVQNKKEVSHRRTEPTQTRGRCIESFAVVNRPLAKDMEDGFDFDFPKGLTGLFNLGNTCYFNAAIQVLSNCPPFSDYFRDKGDLRPYATREPLVSNTMALLIQKLWSAKREPAVFPKALLTRVRDNFPQFRGWNQQDAQELIRCLLELLHSELGQPVYPHEDYSAFTPKTLERHSSTSSNGSDQFETADSGWSSDGDTTCTSTDSRRSCAEKVEKQKAANVPVRWRSIVTDVFDGSIESSVTCLTCKTVSTTTETFQDLSLPIPSAEHLSRIRQSSSGESDADDGTASDLSNGYGWIPWFSWLRSFSSVFVTPSVSLEDCLSAFFSPDRLVGDDMYSCDRCKKLRNGVKTCRISRLPEVLCIHIKRFRHDSYCSSKVSTRVSFPLVELDLSPFSSTTEKVPLYDLTGFITHEGSGADSGHYLAYCRNEVDGNWYEYDDSTLTKLDSAHVLTKEAYVLLYQKRPSLSVEAARNKTLEMISAEEIVKAQSKSQLYISSEWLLKLSTFSDPGPVTNYSFLCRHGHLLPRRVDHISSLCTPVPAVLGHYLLNKFGGGPAVSELHYCLVCDKHWRWLQEKRAVEQTRFRQLEDAVRATLFAGAVEALYSGHLPPSLISRTWFQSWEKFISQPCSEPPGPIDNTVLLYKAPDGTDRLKPRSNFMRIERELYLFLRTIYGGGPEVKCKRNTGFHSVSKLIGSQSAAAYDCAQRVASDRDAVFLTDQPQWSEAELRDVLNAVDEKLWAANAKLKKHVTSNL</sequence>
<comment type="caution">
    <text evidence="18">The sequence shown here is derived from an EMBL/GenBank/DDBJ whole genome shotgun (WGS) entry which is preliminary data.</text>
</comment>
<keyword evidence="11" id="KW-0206">Cytoskeleton</keyword>
<dbReference type="InterPro" id="IPR001607">
    <property type="entry name" value="Znf_UBP"/>
</dbReference>
<keyword evidence="13" id="KW-0788">Thiol protease</keyword>
<dbReference type="InterPro" id="IPR028889">
    <property type="entry name" value="USP"/>
</dbReference>
<keyword evidence="13" id="KW-0645">Protease</keyword>
<dbReference type="GO" id="GO:0006508">
    <property type="term" value="P:proteolysis"/>
    <property type="evidence" value="ECO:0007669"/>
    <property type="project" value="UniProtKB-KW"/>
</dbReference>
<dbReference type="PROSITE" id="PS00973">
    <property type="entry name" value="USP_2"/>
    <property type="match status" value="1"/>
</dbReference>
<feature type="domain" description="DUSP" evidence="17">
    <location>
        <begin position="636"/>
        <end position="733"/>
    </location>
</feature>
<dbReference type="PROSITE" id="PS50271">
    <property type="entry name" value="ZF_UBP"/>
    <property type="match status" value="1"/>
</dbReference>
<evidence type="ECO:0000256" key="14">
    <source>
        <dbReference type="SAM" id="MobiDB-lite"/>
    </source>
</evidence>
<reference evidence="18 19" key="1">
    <citation type="submission" date="2014-10" db="EMBL/GenBank/DDBJ databases">
        <title>Draft genome of the hookworm Ancylostoma caninum.</title>
        <authorList>
            <person name="Mitreva M."/>
        </authorList>
    </citation>
    <scope>NUCLEOTIDE SEQUENCE [LARGE SCALE GENOMIC DNA]</scope>
    <source>
        <strain evidence="18 19">Baltimore</strain>
    </source>
</reference>
<evidence type="ECO:0000313" key="18">
    <source>
        <dbReference type="EMBL" id="RCN37916.1"/>
    </source>
</evidence>
<dbReference type="Pfam" id="PF00443">
    <property type="entry name" value="UCH"/>
    <property type="match status" value="1"/>
</dbReference>
<dbReference type="GO" id="GO:0006897">
    <property type="term" value="P:endocytosis"/>
    <property type="evidence" value="ECO:0007669"/>
    <property type="project" value="UniProtKB-KW"/>
</dbReference>
<dbReference type="InterPro" id="IPR050185">
    <property type="entry name" value="Ub_carboxyl-term_hydrolase"/>
</dbReference>
<dbReference type="GO" id="GO:0008270">
    <property type="term" value="F:zinc ion binding"/>
    <property type="evidence" value="ECO:0007669"/>
    <property type="project" value="UniProtKB-KW"/>
</dbReference>
<evidence type="ECO:0000313" key="19">
    <source>
        <dbReference type="Proteomes" id="UP000252519"/>
    </source>
</evidence>
<dbReference type="STRING" id="29170.A0A368G0F6"/>
<dbReference type="InterPro" id="IPR035927">
    <property type="entry name" value="DUSP-like_sf"/>
</dbReference>
<dbReference type="PROSITE" id="PS50235">
    <property type="entry name" value="USP_3"/>
    <property type="match status" value="1"/>
</dbReference>
<dbReference type="Proteomes" id="UP000252519">
    <property type="component" value="Unassembled WGS sequence"/>
</dbReference>
<keyword evidence="7" id="KW-0479">Metal-binding</keyword>
<dbReference type="GO" id="GO:0048471">
    <property type="term" value="C:perinuclear region of cytoplasm"/>
    <property type="evidence" value="ECO:0007669"/>
    <property type="project" value="UniProtKB-SubCell"/>
</dbReference>
<dbReference type="Pfam" id="PF06337">
    <property type="entry name" value="DUSP"/>
    <property type="match status" value="1"/>
</dbReference>
<evidence type="ECO:0000256" key="3">
    <source>
        <dbReference type="ARBA" id="ARBA00004556"/>
    </source>
</evidence>
<feature type="compositionally biased region" description="Basic and acidic residues" evidence="14">
    <location>
        <begin position="375"/>
        <end position="384"/>
    </location>
</feature>
<dbReference type="AlphaFoldDB" id="A0A368G0F6"/>
<keyword evidence="19" id="KW-1185">Reference proteome</keyword>
<evidence type="ECO:0000256" key="4">
    <source>
        <dbReference type="ARBA" id="ARBA00008269"/>
    </source>
</evidence>
<dbReference type="PANTHER" id="PTHR21646">
    <property type="entry name" value="UBIQUITIN CARBOXYL-TERMINAL HYDROLASE"/>
    <property type="match status" value="1"/>
</dbReference>
<dbReference type="EMBL" id="JOJR01000433">
    <property type="protein sequence ID" value="RCN37916.1"/>
    <property type="molecule type" value="Genomic_DNA"/>
</dbReference>
<feature type="domain" description="UBP-type" evidence="16">
    <location>
        <begin position="28"/>
        <end position="140"/>
    </location>
</feature>
<dbReference type="EC" id="3.4.19.12" evidence="13"/>
<feature type="domain" description="USP" evidence="15">
    <location>
        <begin position="221"/>
        <end position="633"/>
    </location>
</feature>
<feature type="compositionally biased region" description="Basic and acidic residues" evidence="14">
    <location>
        <begin position="174"/>
        <end position="185"/>
    </location>
</feature>
<dbReference type="SUPFAM" id="SSF54001">
    <property type="entry name" value="Cysteine proteinases"/>
    <property type="match status" value="1"/>
</dbReference>
<evidence type="ECO:0000256" key="7">
    <source>
        <dbReference type="ARBA" id="ARBA00022723"/>
    </source>
</evidence>